<dbReference type="InterPro" id="IPR044068">
    <property type="entry name" value="CB"/>
</dbReference>
<dbReference type="GO" id="GO:0015074">
    <property type="term" value="P:DNA integration"/>
    <property type="evidence" value="ECO:0007669"/>
    <property type="project" value="UniProtKB-KW"/>
</dbReference>
<evidence type="ECO:0000256" key="1">
    <source>
        <dbReference type="ARBA" id="ARBA00022908"/>
    </source>
</evidence>
<dbReference type="GO" id="GO:0003677">
    <property type="term" value="F:DNA binding"/>
    <property type="evidence" value="ECO:0007669"/>
    <property type="project" value="UniProtKB-KW"/>
</dbReference>
<dbReference type="Gene3D" id="1.10.443.10">
    <property type="entry name" value="Intergrase catalytic core"/>
    <property type="match status" value="1"/>
</dbReference>
<evidence type="ECO:0000256" key="3">
    <source>
        <dbReference type="ARBA" id="ARBA00023172"/>
    </source>
</evidence>
<gene>
    <name evidence="6" type="ORF">S01H4_34319</name>
</gene>
<evidence type="ECO:0000259" key="5">
    <source>
        <dbReference type="PROSITE" id="PS51900"/>
    </source>
</evidence>
<keyword evidence="2" id="KW-0238">DNA-binding</keyword>
<dbReference type="Gene3D" id="1.10.150.130">
    <property type="match status" value="1"/>
</dbReference>
<protein>
    <recommendedName>
        <fullName evidence="7">Tyr recombinase domain-containing protein</fullName>
    </recommendedName>
</protein>
<name>X1AUG9_9ZZZZ</name>
<keyword evidence="3" id="KW-0233">DNA recombination</keyword>
<dbReference type="InterPro" id="IPR013762">
    <property type="entry name" value="Integrase-like_cat_sf"/>
</dbReference>
<sequence>MPKFNELYAKLQRNIELSGKSKSTLTNYGRCLATMALHFGCSPLELDEEQVLDYLHYLKTQSKTPSSSYFKHTVYGLSFAYKVMGIDRKGISLPSLKFPKKLPVVLSKNEVRLLLKTPQLLKHRIVLAMLYGCGLRRFELLNIKLQDVDLDRKMLHVREGKGRKDRYVPIGYHLARGLKTYLNVERPYVWLFNGKDNTGQLQRFSETGVQWVVKETAKRAGIKKHVTSHVLRHTYATHLLEMGLDIMTLKDLLGHS</sequence>
<dbReference type="Pfam" id="PF00589">
    <property type="entry name" value="Phage_integrase"/>
    <property type="match status" value="1"/>
</dbReference>
<evidence type="ECO:0000313" key="6">
    <source>
        <dbReference type="EMBL" id="GAG86574.1"/>
    </source>
</evidence>
<dbReference type="InterPro" id="IPR002104">
    <property type="entry name" value="Integrase_catalytic"/>
</dbReference>
<proteinExistence type="predicted"/>
<keyword evidence="1" id="KW-0229">DNA integration</keyword>
<comment type="caution">
    <text evidence="6">The sequence shown here is derived from an EMBL/GenBank/DDBJ whole genome shotgun (WGS) entry which is preliminary data.</text>
</comment>
<dbReference type="EMBL" id="BART01018151">
    <property type="protein sequence ID" value="GAG86574.1"/>
    <property type="molecule type" value="Genomic_DNA"/>
</dbReference>
<dbReference type="PROSITE" id="PS51898">
    <property type="entry name" value="TYR_RECOMBINASE"/>
    <property type="match status" value="1"/>
</dbReference>
<feature type="non-terminal residue" evidence="6">
    <location>
        <position position="256"/>
    </location>
</feature>
<dbReference type="PANTHER" id="PTHR30349:SF41">
    <property type="entry name" value="INTEGRASE_RECOMBINASE PROTEIN MJ0367-RELATED"/>
    <property type="match status" value="1"/>
</dbReference>
<dbReference type="InterPro" id="IPR050090">
    <property type="entry name" value="Tyrosine_recombinase_XerCD"/>
</dbReference>
<evidence type="ECO:0008006" key="7">
    <source>
        <dbReference type="Google" id="ProtNLM"/>
    </source>
</evidence>
<accession>X1AUG9</accession>
<dbReference type="AlphaFoldDB" id="X1AUG9"/>
<dbReference type="PROSITE" id="PS51900">
    <property type="entry name" value="CB"/>
    <property type="match status" value="1"/>
</dbReference>
<dbReference type="InterPro" id="IPR010998">
    <property type="entry name" value="Integrase_recombinase_N"/>
</dbReference>
<dbReference type="PANTHER" id="PTHR30349">
    <property type="entry name" value="PHAGE INTEGRASE-RELATED"/>
    <property type="match status" value="1"/>
</dbReference>
<dbReference type="GO" id="GO:0006310">
    <property type="term" value="P:DNA recombination"/>
    <property type="evidence" value="ECO:0007669"/>
    <property type="project" value="UniProtKB-KW"/>
</dbReference>
<feature type="domain" description="Tyr recombinase" evidence="4">
    <location>
        <begin position="101"/>
        <end position="256"/>
    </location>
</feature>
<dbReference type="Pfam" id="PF13495">
    <property type="entry name" value="Phage_int_SAM_4"/>
    <property type="match status" value="1"/>
</dbReference>
<dbReference type="SUPFAM" id="SSF56349">
    <property type="entry name" value="DNA breaking-rejoining enzymes"/>
    <property type="match status" value="1"/>
</dbReference>
<reference evidence="6" key="1">
    <citation type="journal article" date="2014" name="Front. Microbiol.">
        <title>High frequency of phylogenetically diverse reductive dehalogenase-homologous genes in deep subseafloor sedimentary metagenomes.</title>
        <authorList>
            <person name="Kawai M."/>
            <person name="Futagami T."/>
            <person name="Toyoda A."/>
            <person name="Takaki Y."/>
            <person name="Nishi S."/>
            <person name="Hori S."/>
            <person name="Arai W."/>
            <person name="Tsubouchi T."/>
            <person name="Morono Y."/>
            <person name="Uchiyama I."/>
            <person name="Ito T."/>
            <person name="Fujiyama A."/>
            <person name="Inagaki F."/>
            <person name="Takami H."/>
        </authorList>
    </citation>
    <scope>NUCLEOTIDE SEQUENCE</scope>
    <source>
        <strain evidence="6">Expedition CK06-06</strain>
    </source>
</reference>
<dbReference type="InterPro" id="IPR004107">
    <property type="entry name" value="Integrase_SAM-like_N"/>
</dbReference>
<dbReference type="InterPro" id="IPR011010">
    <property type="entry name" value="DNA_brk_join_enz"/>
</dbReference>
<evidence type="ECO:0000256" key="2">
    <source>
        <dbReference type="ARBA" id="ARBA00023125"/>
    </source>
</evidence>
<organism evidence="6">
    <name type="scientific">marine sediment metagenome</name>
    <dbReference type="NCBI Taxonomy" id="412755"/>
    <lineage>
        <taxon>unclassified sequences</taxon>
        <taxon>metagenomes</taxon>
        <taxon>ecological metagenomes</taxon>
    </lineage>
</organism>
<evidence type="ECO:0000259" key="4">
    <source>
        <dbReference type="PROSITE" id="PS51898"/>
    </source>
</evidence>
<feature type="domain" description="Core-binding (CB)" evidence="5">
    <location>
        <begin position="1"/>
        <end position="83"/>
    </location>
</feature>